<dbReference type="EMBL" id="AP018827">
    <property type="protein sequence ID" value="BBF80824.1"/>
    <property type="molecule type" value="Genomic_DNA"/>
</dbReference>
<dbReference type="Proteomes" id="UP000278756">
    <property type="component" value="Chromosome 1"/>
</dbReference>
<sequence length="107" mass="11979">MTRLSTAQLKTPARVFTLLRTETPFGGITETRRFEGVTWGEFTPRPPTEAPAGEGVLRFRQYAEFTCRSAAPAVRGSVLTIRGEDWTVLSVSSDADDQTLMTLERRR</sequence>
<dbReference type="RefSeq" id="WP_126421427.1">
    <property type="nucleotide sequence ID" value="NZ_AP018827.1"/>
</dbReference>
<dbReference type="OrthoDB" id="7173449at2"/>
<reference evidence="2" key="1">
    <citation type="journal article" date="2017" name="Biotechnol. Biofuels">
        <title>Evaluation of environmental bacterial communities as a factor affecting the growth of duckweed Lemna minor.</title>
        <authorList>
            <person name="Ishizawa H."/>
            <person name="Kuroda M."/>
            <person name="Morikawa M."/>
            <person name="Ike M."/>
        </authorList>
    </citation>
    <scope>NUCLEOTIDE SEQUENCE [LARGE SCALE GENOMIC DNA]</scope>
    <source>
        <strain evidence="2">M6</strain>
    </source>
</reference>
<evidence type="ECO:0000313" key="2">
    <source>
        <dbReference type="Proteomes" id="UP000278756"/>
    </source>
</evidence>
<organism evidence="1 2">
    <name type="scientific">Asticcacaulis excentricus</name>
    <dbReference type="NCBI Taxonomy" id="78587"/>
    <lineage>
        <taxon>Bacteria</taxon>
        <taxon>Pseudomonadati</taxon>
        <taxon>Pseudomonadota</taxon>
        <taxon>Alphaproteobacteria</taxon>
        <taxon>Caulobacterales</taxon>
        <taxon>Caulobacteraceae</taxon>
        <taxon>Asticcacaulis</taxon>
    </lineage>
</organism>
<proteinExistence type="predicted"/>
<accession>A0A3G9G722</accession>
<dbReference type="AlphaFoldDB" id="A0A3G9G722"/>
<reference evidence="2" key="2">
    <citation type="journal article" date="2017" name="Plant Physiol. Biochem.">
        <title>Differential oxidative and antioxidative response of duckweed Lemna minor toward plant growth promoting/inhibiting bacteria.</title>
        <authorList>
            <person name="Ishizawa H."/>
            <person name="Kuroda M."/>
            <person name="Morikawa M."/>
            <person name="Ike M."/>
        </authorList>
    </citation>
    <scope>NUCLEOTIDE SEQUENCE [LARGE SCALE GENOMIC DNA]</scope>
    <source>
        <strain evidence="2">M6</strain>
    </source>
</reference>
<protein>
    <recommendedName>
        <fullName evidence="3">Phage head-tail adaptor</fullName>
    </recommendedName>
</protein>
<gene>
    <name evidence="1" type="ORF">EM6_1410</name>
</gene>
<evidence type="ECO:0008006" key="3">
    <source>
        <dbReference type="Google" id="ProtNLM"/>
    </source>
</evidence>
<name>A0A3G9G722_9CAUL</name>
<evidence type="ECO:0000313" key="1">
    <source>
        <dbReference type="EMBL" id="BBF80824.1"/>
    </source>
</evidence>